<sequence>MFTFHDMMHERSGKRERKTHKTGSGVRSYALGNAGCLSKWISRSVDSARGHPHTHL</sequence>
<organism evidence="2">
    <name type="scientific">Anguilla anguilla</name>
    <name type="common">European freshwater eel</name>
    <name type="synonym">Muraena anguilla</name>
    <dbReference type="NCBI Taxonomy" id="7936"/>
    <lineage>
        <taxon>Eukaryota</taxon>
        <taxon>Metazoa</taxon>
        <taxon>Chordata</taxon>
        <taxon>Craniata</taxon>
        <taxon>Vertebrata</taxon>
        <taxon>Euteleostomi</taxon>
        <taxon>Actinopterygii</taxon>
        <taxon>Neopterygii</taxon>
        <taxon>Teleostei</taxon>
        <taxon>Anguilliformes</taxon>
        <taxon>Anguillidae</taxon>
        <taxon>Anguilla</taxon>
    </lineage>
</organism>
<name>A0A0E9PG06_ANGAN</name>
<proteinExistence type="predicted"/>
<evidence type="ECO:0000256" key="1">
    <source>
        <dbReference type="SAM" id="MobiDB-lite"/>
    </source>
</evidence>
<reference evidence="2" key="2">
    <citation type="journal article" date="2015" name="Fish Shellfish Immunol.">
        <title>Early steps in the European eel (Anguilla anguilla)-Vibrio vulnificus interaction in the gills: Role of the RtxA13 toxin.</title>
        <authorList>
            <person name="Callol A."/>
            <person name="Pajuelo D."/>
            <person name="Ebbesson L."/>
            <person name="Teles M."/>
            <person name="MacKenzie S."/>
            <person name="Amaro C."/>
        </authorList>
    </citation>
    <scope>NUCLEOTIDE SEQUENCE</scope>
</reference>
<dbReference type="EMBL" id="GBXM01105113">
    <property type="protein sequence ID" value="JAH03464.1"/>
    <property type="molecule type" value="Transcribed_RNA"/>
</dbReference>
<reference evidence="2" key="1">
    <citation type="submission" date="2014-11" db="EMBL/GenBank/DDBJ databases">
        <authorList>
            <person name="Amaro Gonzalez C."/>
        </authorList>
    </citation>
    <scope>NUCLEOTIDE SEQUENCE</scope>
</reference>
<evidence type="ECO:0000313" key="2">
    <source>
        <dbReference type="EMBL" id="JAH03464.1"/>
    </source>
</evidence>
<dbReference type="AlphaFoldDB" id="A0A0E9PG06"/>
<feature type="compositionally biased region" description="Basic and acidic residues" evidence="1">
    <location>
        <begin position="1"/>
        <end position="13"/>
    </location>
</feature>
<feature type="region of interest" description="Disordered" evidence="1">
    <location>
        <begin position="1"/>
        <end position="28"/>
    </location>
</feature>
<protein>
    <submittedName>
        <fullName evidence="2">Uncharacterized protein</fullName>
    </submittedName>
</protein>
<accession>A0A0E9PG06</accession>